<reference evidence="5" key="1">
    <citation type="submission" date="2011-06" db="EMBL/GenBank/DDBJ databases">
        <authorList>
            <consortium name="US DOE Joint Genome Institute (JGI-PGF)"/>
            <person name="Lucas S."/>
            <person name="Han J."/>
            <person name="Lapidus A."/>
            <person name="Cheng J.-F."/>
            <person name="Goodwin L."/>
            <person name="Pitluck S."/>
            <person name="Peters L."/>
            <person name="Land M.L."/>
            <person name="Hauser L."/>
            <person name="Vogl K."/>
            <person name="Liu Z."/>
            <person name="Overmann J."/>
            <person name="Frigaard N.-U."/>
            <person name="Bryant D.A."/>
            <person name="Woyke T.J."/>
        </authorList>
    </citation>
    <scope>NUCLEOTIDE SEQUENCE [LARGE SCALE GENOMIC DNA]</scope>
    <source>
        <strain evidence="5">970</strain>
    </source>
</reference>
<proteinExistence type="inferred from homology"/>
<comment type="similarity">
    <text evidence="1">Belongs to the HupH/HyaF family.</text>
</comment>
<dbReference type="eggNOG" id="ENOG5032ZSU">
    <property type="taxonomic scope" value="Bacteria"/>
</dbReference>
<protein>
    <submittedName>
        <fullName evidence="4">HupH hydrogenase expression protein</fullName>
    </submittedName>
</protein>
<evidence type="ECO:0000259" key="3">
    <source>
        <dbReference type="Pfam" id="PF04809"/>
    </source>
</evidence>
<evidence type="ECO:0000256" key="1">
    <source>
        <dbReference type="ARBA" id="ARBA00010832"/>
    </source>
</evidence>
<name>H8YX05_9GAMM</name>
<dbReference type="OrthoDB" id="8234923at2"/>
<evidence type="ECO:0000313" key="5">
    <source>
        <dbReference type="Proteomes" id="UP000002964"/>
    </source>
</evidence>
<dbReference type="Proteomes" id="UP000002964">
    <property type="component" value="Unassembled WGS sequence"/>
</dbReference>
<dbReference type="HOGENOM" id="CLU_129351_0_0_6"/>
<accession>H8YX05</accession>
<evidence type="ECO:0000313" key="4">
    <source>
        <dbReference type="EMBL" id="EIC22981.1"/>
    </source>
</evidence>
<dbReference type="EMBL" id="JH603168">
    <property type="protein sequence ID" value="EIC22981.1"/>
    <property type="molecule type" value="Genomic_DNA"/>
</dbReference>
<feature type="domain" description="HupH hydrogenase expression protein C-terminal" evidence="3">
    <location>
        <begin position="33"/>
        <end position="146"/>
    </location>
</feature>
<reference evidence="4 5" key="2">
    <citation type="submission" date="2011-11" db="EMBL/GenBank/DDBJ databases">
        <authorList>
            <consortium name="US DOE Joint Genome Institute"/>
            <person name="Lucas S."/>
            <person name="Han J."/>
            <person name="Lapidus A."/>
            <person name="Cheng J.-F."/>
            <person name="Goodwin L."/>
            <person name="Pitluck S."/>
            <person name="Peters L."/>
            <person name="Ovchinnikova G."/>
            <person name="Zhang X."/>
            <person name="Detter J.C."/>
            <person name="Han C."/>
            <person name="Tapia R."/>
            <person name="Land M."/>
            <person name="Hauser L."/>
            <person name="Kyrpides N."/>
            <person name="Ivanova N."/>
            <person name="Pagani I."/>
            <person name="Vogl K."/>
            <person name="Liu Z."/>
            <person name="Overmann J."/>
            <person name="Frigaard N.-U."/>
            <person name="Bryant D."/>
            <person name="Woyke T."/>
        </authorList>
    </citation>
    <scope>NUCLEOTIDE SEQUENCE [LARGE SCALE GENOMIC DNA]</scope>
    <source>
        <strain evidence="4 5">970</strain>
    </source>
</reference>
<gene>
    <name evidence="4" type="ORF">Thi970DRAFT_00630</name>
</gene>
<feature type="compositionally biased region" description="Polar residues" evidence="2">
    <location>
        <begin position="1"/>
        <end position="24"/>
    </location>
</feature>
<evidence type="ECO:0000256" key="2">
    <source>
        <dbReference type="SAM" id="MobiDB-lite"/>
    </source>
</evidence>
<organism evidence="4 5">
    <name type="scientific">Thiorhodovibrio frisius</name>
    <dbReference type="NCBI Taxonomy" id="631362"/>
    <lineage>
        <taxon>Bacteria</taxon>
        <taxon>Pseudomonadati</taxon>
        <taxon>Pseudomonadota</taxon>
        <taxon>Gammaproteobacteria</taxon>
        <taxon>Chromatiales</taxon>
        <taxon>Chromatiaceae</taxon>
        <taxon>Thiorhodovibrio</taxon>
    </lineage>
</organism>
<dbReference type="Gene3D" id="3.30.1370.140">
    <property type="entry name" value="HupH hydrogenase expression protein, C-terminal domain"/>
    <property type="match status" value="1"/>
</dbReference>
<keyword evidence="5" id="KW-1185">Reference proteome</keyword>
<sequence>MDEAHLSSNSAANGLPGQTSSPTCTPVPARFGSAPAVLHEIRHALARLIETGEPTCIDLAALPFGPSDQEQLLDALGSGEVRASIDALGETRIQETRYSGVWLVDYYNTEGERIGLQIEIATVPRLLQAQPEGLPAALDALAARLATMPSADPASPAVSHPEGNPLSNPSVAGSKHHG</sequence>
<dbReference type="RefSeq" id="WP_009147066.1">
    <property type="nucleotide sequence ID" value="NZ_CP121471.1"/>
</dbReference>
<dbReference type="Pfam" id="PF04809">
    <property type="entry name" value="HupH_C"/>
    <property type="match status" value="1"/>
</dbReference>
<dbReference type="AlphaFoldDB" id="H8YX05"/>
<dbReference type="InterPro" id="IPR006894">
    <property type="entry name" value="HupH_Hydgase_express_prot_C"/>
</dbReference>
<dbReference type="STRING" id="631362.Thi970DRAFT_00630"/>
<feature type="region of interest" description="Disordered" evidence="2">
    <location>
        <begin position="1"/>
        <end position="28"/>
    </location>
</feature>
<feature type="region of interest" description="Disordered" evidence="2">
    <location>
        <begin position="150"/>
        <end position="178"/>
    </location>
</feature>
<dbReference type="InterPro" id="IPR038527">
    <property type="entry name" value="HupH_C_sf"/>
</dbReference>